<feature type="domain" description="WCX" evidence="3">
    <location>
        <begin position="238"/>
        <end position="314"/>
    </location>
</feature>
<organism evidence="4 5">
    <name type="scientific">Koleobacter methoxysyntrophicus</name>
    <dbReference type="NCBI Taxonomy" id="2751313"/>
    <lineage>
        <taxon>Bacteria</taxon>
        <taxon>Bacillati</taxon>
        <taxon>Bacillota</taxon>
        <taxon>Clostridia</taxon>
        <taxon>Koleobacterales</taxon>
        <taxon>Koleobacteraceae</taxon>
        <taxon>Koleobacter</taxon>
    </lineage>
</organism>
<evidence type="ECO:0000259" key="3">
    <source>
        <dbReference type="Pfam" id="PF25583"/>
    </source>
</evidence>
<protein>
    <recommendedName>
        <fullName evidence="6">HTH domain protein</fullName>
    </recommendedName>
</protein>
<dbReference type="InterPro" id="IPR013196">
    <property type="entry name" value="HTH_11"/>
</dbReference>
<dbReference type="PANTHER" id="PTHR34580:SF1">
    <property type="entry name" value="PROTEIN PAFC"/>
    <property type="match status" value="1"/>
</dbReference>
<evidence type="ECO:0000313" key="4">
    <source>
        <dbReference type="EMBL" id="QSQ07992.1"/>
    </source>
</evidence>
<reference evidence="4" key="1">
    <citation type="submission" date="2020-07" db="EMBL/GenBank/DDBJ databases">
        <title>Koleobacter methoxysyntrophicus gen. nov., sp. nov., a novel anaerobic bacterium isolated from deep subsurface oil field and proposal of Koleobacterales ord. nov. in the phylum Firmicutes.</title>
        <authorList>
            <person name="Sakamoto S."/>
            <person name="Tamaki H."/>
        </authorList>
    </citation>
    <scope>NUCLEOTIDE SEQUENCE</scope>
    <source>
        <strain evidence="4">NRmbB1</strain>
    </source>
</reference>
<dbReference type="PROSITE" id="PS52050">
    <property type="entry name" value="WYL"/>
    <property type="match status" value="1"/>
</dbReference>
<evidence type="ECO:0000313" key="5">
    <source>
        <dbReference type="Proteomes" id="UP000662904"/>
    </source>
</evidence>
<dbReference type="AlphaFoldDB" id="A0A8A0RJC4"/>
<keyword evidence="5" id="KW-1185">Reference proteome</keyword>
<accession>A0A8A0RJC4</accession>
<evidence type="ECO:0008006" key="6">
    <source>
        <dbReference type="Google" id="ProtNLM"/>
    </source>
</evidence>
<dbReference type="PANTHER" id="PTHR34580">
    <property type="match status" value="1"/>
</dbReference>
<dbReference type="Gene3D" id="1.10.10.10">
    <property type="entry name" value="Winged helix-like DNA-binding domain superfamily/Winged helix DNA-binding domain"/>
    <property type="match status" value="1"/>
</dbReference>
<evidence type="ECO:0000259" key="1">
    <source>
        <dbReference type="Pfam" id="PF08279"/>
    </source>
</evidence>
<name>A0A8A0RJC4_9FIRM</name>
<dbReference type="InterPro" id="IPR057727">
    <property type="entry name" value="WCX_dom"/>
</dbReference>
<dbReference type="InterPro" id="IPR028349">
    <property type="entry name" value="PafC-like"/>
</dbReference>
<feature type="domain" description="Helix-turn-helix type 11" evidence="1">
    <location>
        <begin position="9"/>
        <end position="53"/>
    </location>
</feature>
<dbReference type="Pfam" id="PF25583">
    <property type="entry name" value="WCX"/>
    <property type="match status" value="1"/>
</dbReference>
<dbReference type="EMBL" id="CP059066">
    <property type="protein sequence ID" value="QSQ07992.1"/>
    <property type="molecule type" value="Genomic_DNA"/>
</dbReference>
<proteinExistence type="predicted"/>
<evidence type="ECO:0000259" key="2">
    <source>
        <dbReference type="Pfam" id="PF13280"/>
    </source>
</evidence>
<dbReference type="Proteomes" id="UP000662904">
    <property type="component" value="Chromosome"/>
</dbReference>
<dbReference type="PIRSF" id="PIRSF016838">
    <property type="entry name" value="PafC"/>
    <property type="match status" value="1"/>
</dbReference>
<gene>
    <name evidence="4" type="ORF">H0A61_00311</name>
</gene>
<feature type="domain" description="WYL" evidence="2">
    <location>
        <begin position="145"/>
        <end position="208"/>
    </location>
</feature>
<dbReference type="InterPro" id="IPR036388">
    <property type="entry name" value="WH-like_DNA-bd_sf"/>
</dbReference>
<dbReference type="InterPro" id="IPR026881">
    <property type="entry name" value="WYL_dom"/>
</dbReference>
<dbReference type="Pfam" id="PF13280">
    <property type="entry name" value="WYL"/>
    <property type="match status" value="1"/>
</dbReference>
<dbReference type="InterPro" id="IPR051534">
    <property type="entry name" value="CBASS_pafABC_assoc_protein"/>
</dbReference>
<dbReference type="Pfam" id="PF08279">
    <property type="entry name" value="HTH_11"/>
    <property type="match status" value="1"/>
</dbReference>
<dbReference type="KEGG" id="kme:H0A61_00311"/>
<sequence length="318" mass="37451">MSKLANILKMLILLQSRGKMKVRELAEELEVNERMIRKYRDDLEQAGIYLTSAFGINGGYSLEDDCFAFHLKLNKEEHAALLMAREQLIKDNSFMFMKEYDEALDKINAALKVNVNDITKAESDYMIKDSKPNINIEKEKKKYIDINAAIVSRRKIYIEYFSLESGLKERIVCPYAKFMYKGFWYFVGYCQLRKEIREFKLSRIKKYEILPENFEPPDNFSLKDFMKNNIGIFNDEELKIKLKIRYPMSVIISERIWVENQRIKFNEDDKSILFEATMRGLPEIVSWILGMGSSVTIIEPPSLKNRVKDELGKMKEFI</sequence>
<dbReference type="InterPro" id="IPR036390">
    <property type="entry name" value="WH_DNA-bd_sf"/>
</dbReference>
<dbReference type="SUPFAM" id="SSF46785">
    <property type="entry name" value="Winged helix' DNA-binding domain"/>
    <property type="match status" value="1"/>
</dbReference>